<dbReference type="EMBL" id="GBXM01015064">
    <property type="protein sequence ID" value="JAH93513.1"/>
    <property type="molecule type" value="Transcribed_RNA"/>
</dbReference>
<organism evidence="1">
    <name type="scientific">Anguilla anguilla</name>
    <name type="common">European freshwater eel</name>
    <name type="synonym">Muraena anguilla</name>
    <dbReference type="NCBI Taxonomy" id="7936"/>
    <lineage>
        <taxon>Eukaryota</taxon>
        <taxon>Metazoa</taxon>
        <taxon>Chordata</taxon>
        <taxon>Craniata</taxon>
        <taxon>Vertebrata</taxon>
        <taxon>Euteleostomi</taxon>
        <taxon>Actinopterygii</taxon>
        <taxon>Neopterygii</taxon>
        <taxon>Teleostei</taxon>
        <taxon>Anguilliformes</taxon>
        <taxon>Anguillidae</taxon>
        <taxon>Anguilla</taxon>
    </lineage>
</organism>
<sequence>MDTCEKSAHNADVWFSAATSYETRANVGWNLMGAHWVLWKMNLLAQ</sequence>
<proteinExistence type="predicted"/>
<protein>
    <submittedName>
        <fullName evidence="1">Uncharacterized protein</fullName>
    </submittedName>
</protein>
<reference evidence="1" key="2">
    <citation type="journal article" date="2015" name="Fish Shellfish Immunol.">
        <title>Early steps in the European eel (Anguilla anguilla)-Vibrio vulnificus interaction in the gills: Role of the RtxA13 toxin.</title>
        <authorList>
            <person name="Callol A."/>
            <person name="Pajuelo D."/>
            <person name="Ebbesson L."/>
            <person name="Teles M."/>
            <person name="MacKenzie S."/>
            <person name="Amaro C."/>
        </authorList>
    </citation>
    <scope>NUCLEOTIDE SEQUENCE</scope>
</reference>
<name>A0A0E9WVI8_ANGAN</name>
<reference evidence="1" key="1">
    <citation type="submission" date="2014-11" db="EMBL/GenBank/DDBJ databases">
        <authorList>
            <person name="Amaro Gonzalez C."/>
        </authorList>
    </citation>
    <scope>NUCLEOTIDE SEQUENCE</scope>
</reference>
<dbReference type="AlphaFoldDB" id="A0A0E9WVI8"/>
<accession>A0A0E9WVI8</accession>
<evidence type="ECO:0000313" key="1">
    <source>
        <dbReference type="EMBL" id="JAH93513.1"/>
    </source>
</evidence>